<evidence type="ECO:0000256" key="5">
    <source>
        <dbReference type="ARBA" id="ARBA00022679"/>
    </source>
</evidence>
<evidence type="ECO:0000256" key="4">
    <source>
        <dbReference type="ARBA" id="ARBA00013152"/>
    </source>
</evidence>
<comment type="catalytic activity">
    <reaction evidence="9 15">
        <text>D-sedoheptulose 7-phosphate + D-glyceraldehyde 3-phosphate = aldehydo-D-ribose 5-phosphate + D-xylulose 5-phosphate</text>
        <dbReference type="Rhea" id="RHEA:10508"/>
        <dbReference type="ChEBI" id="CHEBI:57483"/>
        <dbReference type="ChEBI" id="CHEBI:57737"/>
        <dbReference type="ChEBI" id="CHEBI:58273"/>
        <dbReference type="ChEBI" id="CHEBI:59776"/>
        <dbReference type="EC" id="2.2.1.1"/>
    </reaction>
</comment>
<evidence type="ECO:0000256" key="1">
    <source>
        <dbReference type="ARBA" id="ARBA00001941"/>
    </source>
</evidence>
<dbReference type="CDD" id="cd02012">
    <property type="entry name" value="TPP_TK"/>
    <property type="match status" value="1"/>
</dbReference>
<dbReference type="GO" id="GO:0046872">
    <property type="term" value="F:metal ion binding"/>
    <property type="evidence" value="ECO:0007669"/>
    <property type="project" value="UniProtKB-KW"/>
</dbReference>
<dbReference type="NCBIfam" id="TIGR00232">
    <property type="entry name" value="tktlase_bact"/>
    <property type="match status" value="1"/>
</dbReference>
<comment type="function">
    <text evidence="15">Catalyzes the transfer of a two-carbon ketol group from a ketose donor to an aldose acceptor, via a covalent intermediate with the cofactor thiamine pyrophosphate.</text>
</comment>
<dbReference type="GO" id="GO:0005829">
    <property type="term" value="C:cytosol"/>
    <property type="evidence" value="ECO:0007669"/>
    <property type="project" value="TreeGrafter"/>
</dbReference>
<dbReference type="PANTHER" id="PTHR43522">
    <property type="entry name" value="TRANSKETOLASE"/>
    <property type="match status" value="1"/>
</dbReference>
<feature type="binding site" evidence="13">
    <location>
        <position position="202"/>
    </location>
    <ligand>
        <name>Mg(2+)</name>
        <dbReference type="ChEBI" id="CHEBI:18420"/>
    </ligand>
</feature>
<dbReference type="Pfam" id="PF00456">
    <property type="entry name" value="Transketolase_N"/>
    <property type="match status" value="1"/>
</dbReference>
<evidence type="ECO:0000256" key="11">
    <source>
        <dbReference type="PIRSR" id="PIRSR605478-2"/>
    </source>
</evidence>
<dbReference type="FunFam" id="3.40.50.920:FF:000012">
    <property type="entry name" value="Transketolase, variant 1"/>
    <property type="match status" value="1"/>
</dbReference>
<evidence type="ECO:0000256" key="13">
    <source>
        <dbReference type="PIRSR" id="PIRSR605478-4"/>
    </source>
</evidence>
<feature type="binding site" evidence="12">
    <location>
        <position position="200"/>
    </location>
    <ligand>
        <name>thiamine diphosphate</name>
        <dbReference type="ChEBI" id="CHEBI:58937"/>
    </ligand>
</feature>
<dbReference type="HOGENOM" id="CLU_009227_0_0_1"/>
<reference evidence="17 18" key="1">
    <citation type="journal article" date="2007" name="Nat. Biotechnol.">
        <title>Genome sequence of the lignocellulose-bioconverting and xylose-fermenting yeast Pichia stipitis.</title>
        <authorList>
            <person name="Jeffries T.W."/>
            <person name="Grigoriev I.V."/>
            <person name="Grimwood J."/>
            <person name="Laplaza J.M."/>
            <person name="Aerts A."/>
            <person name="Salamov A."/>
            <person name="Schmutz J."/>
            <person name="Lindquist E."/>
            <person name="Dehal P."/>
            <person name="Shapiro H."/>
            <person name="Jin Y.S."/>
            <person name="Passoth V."/>
            <person name="Richardson P.M."/>
        </authorList>
    </citation>
    <scope>NUCLEOTIDE SEQUENCE [LARGE SCALE GENOMIC DNA]</scope>
    <source>
        <strain evidence="18">ATCC 58785 / CBS 6054 / NBRC 10063 / NRRL Y-11545</strain>
    </source>
</reference>
<dbReference type="eggNOG" id="KOG0523">
    <property type="taxonomic scope" value="Eukaryota"/>
</dbReference>
<dbReference type="SUPFAM" id="SSF52922">
    <property type="entry name" value="TK C-terminal domain-like"/>
    <property type="match status" value="1"/>
</dbReference>
<evidence type="ECO:0000256" key="7">
    <source>
        <dbReference type="ARBA" id="ARBA00022842"/>
    </source>
</evidence>
<evidence type="ECO:0000313" key="17">
    <source>
        <dbReference type="EMBL" id="EAZ62979.2"/>
    </source>
</evidence>
<feature type="binding site" evidence="12">
    <location>
        <position position="79"/>
    </location>
    <ligand>
        <name>thiamine diphosphate</name>
        <dbReference type="ChEBI" id="CHEBI:58937"/>
    </ligand>
</feature>
<keyword evidence="6 13" id="KW-0479">Metal-binding</keyword>
<evidence type="ECO:0000256" key="2">
    <source>
        <dbReference type="ARBA" id="ARBA00007131"/>
    </source>
</evidence>
<gene>
    <name evidence="17" type="primary">DHA1</name>
    <name evidence="17" type="ORF">PICST_53327</name>
</gene>
<comment type="cofactor">
    <cofactor evidence="13">
        <name>Mg(2+)</name>
        <dbReference type="ChEBI" id="CHEBI:18420"/>
    </cofactor>
    <text evidence="13">Binds 1 Mg(2+) ion per subunit. Can also utilize other divalent metal cations, such as Ca(2+), Mn(2+) and Co(2+).</text>
</comment>
<feature type="binding site" evidence="13">
    <location>
        <position position="170"/>
    </location>
    <ligand>
        <name>Mg(2+)</name>
        <dbReference type="ChEBI" id="CHEBI:18420"/>
    </ligand>
</feature>
<feature type="binding site" evidence="11">
    <location>
        <position position="545"/>
    </location>
    <ligand>
        <name>substrate</name>
    </ligand>
</feature>
<organism evidence="17 18">
    <name type="scientific">Scheffersomyces stipitis (strain ATCC 58785 / CBS 6054 / NBRC 10063 / NRRL Y-11545)</name>
    <name type="common">Yeast</name>
    <name type="synonym">Pichia stipitis</name>
    <dbReference type="NCBI Taxonomy" id="322104"/>
    <lineage>
        <taxon>Eukaryota</taxon>
        <taxon>Fungi</taxon>
        <taxon>Dikarya</taxon>
        <taxon>Ascomycota</taxon>
        <taxon>Saccharomycotina</taxon>
        <taxon>Pichiomycetes</taxon>
        <taxon>Debaryomycetaceae</taxon>
        <taxon>Scheffersomyces</taxon>
    </lineage>
</organism>
<dbReference type="EMBL" id="AAVQ01000002">
    <property type="protein sequence ID" value="EAZ62979.2"/>
    <property type="molecule type" value="Genomic_DNA"/>
</dbReference>
<feature type="binding site" evidence="11">
    <location>
        <position position="397"/>
    </location>
    <ligand>
        <name>substrate</name>
    </ligand>
</feature>
<dbReference type="InterPro" id="IPR055152">
    <property type="entry name" value="Transketolase-like_C_2"/>
</dbReference>
<dbReference type="SUPFAM" id="SSF52518">
    <property type="entry name" value="Thiamin diphosphate-binding fold (THDP-binding)"/>
    <property type="match status" value="2"/>
</dbReference>
<feature type="binding site" evidence="11">
    <location>
        <position position="370"/>
    </location>
    <ligand>
        <name>substrate</name>
    </ligand>
</feature>
<feature type="binding site" evidence="11">
    <location>
        <position position="276"/>
    </location>
    <ligand>
        <name>substrate</name>
    </ligand>
</feature>
<dbReference type="InterPro" id="IPR005478">
    <property type="entry name" value="Transketolase_bac-like"/>
</dbReference>
<sequence>MTQTERHKDLENYKILHPYILKVFRVLIADLVQQFNGGHPGGAMGMAAIGVALWKYVLNFSPNNPDYFNRDRFVLSNGHACLFQYAFHHLVGYKHMTMDQLKTYHSTHLESYCPGHPENEHPAIEVTTGALGQGVSNAVGLAIASKNLQATYNKPGYEVVSNHTFCMVGDACLQEGISLEAISLAGHLGLNNLTVIYDNNQVTCDGSVDLTNTENMNDKFKACNWKVIEIENGSEDVMAIVAALQKSKESSDKPTFINVHTSIGIGSNIEGQANAHGASFGEAEVDRLHQVYGFDPKNRIHIPEDVYQFFCDISSRGDILEVEWKSLVKRYGENYPELGADFARRVKGELPEDWASLIPKEFPTSDTASRASSGMIINPISSAINSLIVGTADLSPSVNLAYKDKLDFQNPRIKTTCGINGDYSGRYIHYGVREHAMAAIANGIAAFNRGTFIPCTSTFLMFYLYAAPAVRYGALSKLQVIHVATHDSIGIGEDGPTHQPIALPALYRAMPNLNYIRPCDSQEVAGAWEVAIRSKEMPTIISLSRHKLTQFPQNSKRDLVAKGAYSFHKEEDSMLNIIGVGSEMVFAVESAKLLNDRGIKTSVISFPSQYLFNKQPLEYKRSLLKRGKVPTVVIEAYTANGWERYATAGINMKTFGKSLPGPDTYRYFGFESSTIADKIEQYVAEWQTDDQIRLEFQDLN</sequence>
<evidence type="ECO:0000313" key="18">
    <source>
        <dbReference type="Proteomes" id="UP000002258"/>
    </source>
</evidence>
<keyword evidence="8 12" id="KW-0786">Thiamine pyrophosphate</keyword>
<keyword evidence="5 15" id="KW-0808">Transferase</keyword>
<dbReference type="STRING" id="322104.A3GIF0"/>
<feature type="site" description="Important for catalytic activity" evidence="14">
    <location>
        <position position="39"/>
    </location>
</feature>
<protein>
    <recommendedName>
        <fullName evidence="4 15">Transketolase</fullName>
        <ecNumber evidence="4 15">2.2.1.1</ecNumber>
    </recommendedName>
</protein>
<dbReference type="Pfam" id="PF22613">
    <property type="entry name" value="Transketolase_C_1"/>
    <property type="match status" value="1"/>
</dbReference>
<comment type="caution">
    <text evidence="17">The sequence shown here is derived from an EMBL/GenBank/DDBJ whole genome shotgun (WGS) entry which is preliminary data.</text>
</comment>
<feature type="binding site" evidence="12">
    <location>
        <begin position="129"/>
        <end position="131"/>
    </location>
    <ligand>
        <name>thiamine diphosphate</name>
        <dbReference type="ChEBI" id="CHEBI:58937"/>
    </ligand>
</feature>
<dbReference type="Pfam" id="PF02779">
    <property type="entry name" value="Transket_pyr"/>
    <property type="match status" value="1"/>
</dbReference>
<feature type="binding site" evidence="11">
    <location>
        <position position="494"/>
    </location>
    <ligand>
        <name>substrate</name>
    </ligand>
</feature>
<evidence type="ECO:0000259" key="16">
    <source>
        <dbReference type="SMART" id="SM00861"/>
    </source>
</evidence>
<feature type="binding site" evidence="12">
    <location>
        <position position="276"/>
    </location>
    <ligand>
        <name>thiamine diphosphate</name>
        <dbReference type="ChEBI" id="CHEBI:58937"/>
    </ligand>
</feature>
<keyword evidence="18" id="KW-1185">Reference proteome</keyword>
<dbReference type="OrthoDB" id="10267175at2759"/>
<dbReference type="InterPro" id="IPR049557">
    <property type="entry name" value="Transketolase_CS"/>
</dbReference>
<dbReference type="Gene3D" id="3.40.50.920">
    <property type="match status" value="1"/>
</dbReference>
<comment type="cofactor">
    <cofactor evidence="1">
        <name>Co(2+)</name>
        <dbReference type="ChEBI" id="CHEBI:48828"/>
    </cofactor>
</comment>
<dbReference type="Gene3D" id="3.40.50.970">
    <property type="match status" value="2"/>
</dbReference>
<dbReference type="InterPro" id="IPR005474">
    <property type="entry name" value="Transketolase_N"/>
</dbReference>
<dbReference type="InterPro" id="IPR020826">
    <property type="entry name" value="Transketolase_BS"/>
</dbReference>
<dbReference type="EC" id="2.2.1.1" evidence="4 15"/>
<evidence type="ECO:0000256" key="15">
    <source>
        <dbReference type="RuleBase" id="RU004996"/>
    </source>
</evidence>
<dbReference type="GO" id="GO:0004802">
    <property type="term" value="F:transketolase activity"/>
    <property type="evidence" value="ECO:0007669"/>
    <property type="project" value="UniProtKB-EC"/>
</dbReference>
<dbReference type="InterPro" id="IPR029061">
    <property type="entry name" value="THDP-binding"/>
</dbReference>
<comment type="cofactor">
    <cofactor evidence="12">
        <name>thiamine diphosphate</name>
        <dbReference type="ChEBI" id="CHEBI:58937"/>
    </cofactor>
    <text evidence="12">Binds 1 thiamine pyrophosphate per subunit. During the reaction, the substrate forms a covalent intermediate with the cofactor.</text>
</comment>
<evidence type="ECO:0000256" key="12">
    <source>
        <dbReference type="PIRSR" id="PIRSR605478-3"/>
    </source>
</evidence>
<accession>A3GIF0</accession>
<feature type="domain" description="Transketolase-like pyrimidine-binding" evidence="16">
    <location>
        <begin position="367"/>
        <end position="550"/>
    </location>
</feature>
<dbReference type="GeneID" id="4852049"/>
<dbReference type="InterPro" id="IPR009014">
    <property type="entry name" value="Transketo_C/PFOR_II"/>
</dbReference>
<feature type="active site" description="Proton donor" evidence="10">
    <location>
        <position position="434"/>
    </location>
</feature>
<dbReference type="GO" id="GO:0006098">
    <property type="term" value="P:pentose-phosphate shunt"/>
    <property type="evidence" value="ECO:0007669"/>
    <property type="project" value="TreeGrafter"/>
</dbReference>
<dbReference type="AlphaFoldDB" id="A3GIF0"/>
<dbReference type="CDD" id="cd07033">
    <property type="entry name" value="TPP_PYR_DXS_TK_like"/>
    <property type="match status" value="1"/>
</dbReference>
<dbReference type="InParanoid" id="A3GIF0"/>
<dbReference type="InterPro" id="IPR033247">
    <property type="entry name" value="Transketolase_fam"/>
</dbReference>
<evidence type="ECO:0000256" key="3">
    <source>
        <dbReference type="ARBA" id="ARBA00011738"/>
    </source>
</evidence>
<name>A3GIF0_PICST</name>
<feature type="binding site" evidence="11">
    <location>
        <position position="498"/>
    </location>
    <ligand>
        <name>substrate</name>
    </ligand>
</feature>
<comment type="cofactor">
    <cofactor evidence="15">
        <name>Mg(2+)</name>
        <dbReference type="ChEBI" id="CHEBI:18420"/>
    </cofactor>
    <cofactor evidence="15">
        <name>Ca(2+)</name>
        <dbReference type="ChEBI" id="CHEBI:29108"/>
    </cofactor>
    <cofactor evidence="15">
        <name>Mn(2+)</name>
        <dbReference type="ChEBI" id="CHEBI:29035"/>
    </cofactor>
    <cofactor evidence="15">
        <name>Co(2+)</name>
        <dbReference type="ChEBI" id="CHEBI:48828"/>
    </cofactor>
    <text evidence="15">Binds 1 Mg(2+) ion per subunit. Can also utilize other divalent metal cations, such as Ca(2+), Mn(2+) and Co(2+).</text>
</comment>
<keyword evidence="7 13" id="KW-0460">Magnesium</keyword>
<feature type="binding site" evidence="11">
    <location>
        <position position="486"/>
    </location>
    <ligand>
        <name>substrate</name>
    </ligand>
</feature>
<keyword evidence="15" id="KW-0106">Calcium</keyword>
<feature type="binding site" evidence="13">
    <location>
        <position position="200"/>
    </location>
    <ligand>
        <name>Mg(2+)</name>
        <dbReference type="ChEBI" id="CHEBI:18420"/>
    </ligand>
</feature>
<dbReference type="Proteomes" id="UP000002258">
    <property type="component" value="Chromosome 1"/>
</dbReference>
<feature type="site" description="Important for catalytic activity" evidence="14">
    <location>
        <position position="276"/>
    </location>
</feature>
<dbReference type="PROSITE" id="PS00802">
    <property type="entry name" value="TRANSKETOLASE_2"/>
    <property type="match status" value="1"/>
</dbReference>
<dbReference type="PANTHER" id="PTHR43522:SF6">
    <property type="entry name" value="TRANSKETOLASE-LIKE PYRIMIDINE-BINDING DOMAIN-CONTAINING PROTEIN-RELATED"/>
    <property type="match status" value="1"/>
</dbReference>
<dbReference type="PROSITE" id="PS00801">
    <property type="entry name" value="TRANSKETOLASE_1"/>
    <property type="match status" value="1"/>
</dbReference>
<evidence type="ECO:0000256" key="9">
    <source>
        <dbReference type="ARBA" id="ARBA00049473"/>
    </source>
</evidence>
<dbReference type="FunFam" id="3.40.50.970:FF:000003">
    <property type="entry name" value="Transketolase"/>
    <property type="match status" value="1"/>
</dbReference>
<dbReference type="FunFam" id="3.40.50.970:FF:000004">
    <property type="entry name" value="Transketolase"/>
    <property type="match status" value="1"/>
</dbReference>
<evidence type="ECO:0000256" key="14">
    <source>
        <dbReference type="PIRSR" id="PIRSR605478-5"/>
    </source>
</evidence>
<feature type="binding site" evidence="11">
    <location>
        <position position="39"/>
    </location>
    <ligand>
        <name>substrate</name>
    </ligand>
</feature>
<evidence type="ECO:0000256" key="10">
    <source>
        <dbReference type="PIRSR" id="PIRSR605478-1"/>
    </source>
</evidence>
<feature type="binding site" evidence="12">
    <location>
        <position position="462"/>
    </location>
    <ligand>
        <name>thiamine diphosphate</name>
        <dbReference type="ChEBI" id="CHEBI:58937"/>
    </ligand>
</feature>
<dbReference type="RefSeq" id="XP_001387002.2">
    <property type="nucleotide sequence ID" value="XM_001386965.1"/>
</dbReference>
<comment type="subunit">
    <text evidence="3 15">Homodimer.</text>
</comment>
<proteinExistence type="inferred from homology"/>
<evidence type="ECO:0000256" key="8">
    <source>
        <dbReference type="ARBA" id="ARBA00023052"/>
    </source>
</evidence>
<dbReference type="OMA" id="FINIHTV"/>
<dbReference type="SMART" id="SM00861">
    <property type="entry name" value="Transket_pyr"/>
    <property type="match status" value="1"/>
</dbReference>
<evidence type="ECO:0000256" key="6">
    <source>
        <dbReference type="ARBA" id="ARBA00022723"/>
    </source>
</evidence>
<dbReference type="InterPro" id="IPR005475">
    <property type="entry name" value="Transketolase-like_Pyr-bd"/>
</dbReference>
<comment type="similarity">
    <text evidence="2 15">Belongs to the transketolase family.</text>
</comment>
<dbReference type="GO" id="GO:0005634">
    <property type="term" value="C:nucleus"/>
    <property type="evidence" value="ECO:0007669"/>
    <property type="project" value="TreeGrafter"/>
</dbReference>
<dbReference type="KEGG" id="pic:PICST_53327"/>